<name>A0ABR5A353_9BACL</name>
<dbReference type="Proteomes" id="UP000054526">
    <property type="component" value="Unassembled WGS sequence"/>
</dbReference>
<evidence type="ECO:0000313" key="6">
    <source>
        <dbReference type="Proteomes" id="UP000054526"/>
    </source>
</evidence>
<protein>
    <recommendedName>
        <fullName evidence="4">Metallo-beta-lactamase domain-containing protein</fullName>
    </recommendedName>
</protein>
<dbReference type="InterPro" id="IPR001279">
    <property type="entry name" value="Metallo-B-lactamas"/>
</dbReference>
<comment type="caution">
    <text evidence="5">The sequence shown here is derived from an EMBL/GenBank/DDBJ whole genome shotgun (WGS) entry which is preliminary data.</text>
</comment>
<dbReference type="InterPro" id="IPR036866">
    <property type="entry name" value="RibonucZ/Hydroxyglut_hydro"/>
</dbReference>
<dbReference type="SUPFAM" id="SSF56281">
    <property type="entry name" value="Metallo-hydrolase/oxidoreductase"/>
    <property type="match status" value="1"/>
</dbReference>
<comment type="catalytic activity">
    <reaction evidence="1">
        <text>3',5'-cyclic CMP + H2O = CMP + H(+)</text>
        <dbReference type="Rhea" id="RHEA:72675"/>
        <dbReference type="ChEBI" id="CHEBI:15377"/>
        <dbReference type="ChEBI" id="CHEBI:15378"/>
        <dbReference type="ChEBI" id="CHEBI:58003"/>
        <dbReference type="ChEBI" id="CHEBI:60377"/>
    </reaction>
    <physiologicalReaction direction="left-to-right" evidence="1">
        <dbReference type="Rhea" id="RHEA:72676"/>
    </physiologicalReaction>
</comment>
<keyword evidence="6" id="KW-1185">Reference proteome</keyword>
<dbReference type="SMART" id="SM00849">
    <property type="entry name" value="Lactamase_B"/>
    <property type="match status" value="1"/>
</dbReference>
<accession>A0ABR5A353</accession>
<proteinExistence type="predicted"/>
<dbReference type="InterPro" id="IPR050855">
    <property type="entry name" value="NDM-1-like"/>
</dbReference>
<comment type="catalytic activity">
    <reaction evidence="3">
        <text>3',5'-cyclic UMP + H2O = UMP + H(+)</text>
        <dbReference type="Rhea" id="RHEA:70575"/>
        <dbReference type="ChEBI" id="CHEBI:15377"/>
        <dbReference type="ChEBI" id="CHEBI:15378"/>
        <dbReference type="ChEBI" id="CHEBI:57865"/>
        <dbReference type="ChEBI" id="CHEBI:184387"/>
    </reaction>
    <physiologicalReaction direction="left-to-right" evidence="3">
        <dbReference type="Rhea" id="RHEA:70576"/>
    </physiologicalReaction>
</comment>
<comment type="function">
    <text evidence="2">Counteracts the endogenous Pycsar antiviral defense system. Phosphodiesterase that enables metal-dependent hydrolysis of host cyclic nucleotide Pycsar defense signals such as cCMP and cUMP.</text>
</comment>
<dbReference type="PANTHER" id="PTHR42951:SF4">
    <property type="entry name" value="ACYL-COENZYME A THIOESTERASE MBLAC2"/>
    <property type="match status" value="1"/>
</dbReference>
<feature type="domain" description="Metallo-beta-lactamase" evidence="4">
    <location>
        <begin position="24"/>
        <end position="217"/>
    </location>
</feature>
<organism evidence="5 6">
    <name type="scientific">Cohnella kolymensis</name>
    <dbReference type="NCBI Taxonomy" id="1590652"/>
    <lineage>
        <taxon>Bacteria</taxon>
        <taxon>Bacillati</taxon>
        <taxon>Bacillota</taxon>
        <taxon>Bacilli</taxon>
        <taxon>Bacillales</taxon>
        <taxon>Paenibacillaceae</taxon>
        <taxon>Cohnella</taxon>
    </lineage>
</organism>
<dbReference type="EMBL" id="JXAL01000021">
    <property type="protein sequence ID" value="KIL35489.1"/>
    <property type="molecule type" value="Genomic_DNA"/>
</dbReference>
<evidence type="ECO:0000256" key="2">
    <source>
        <dbReference type="ARBA" id="ARBA00034301"/>
    </source>
</evidence>
<evidence type="ECO:0000313" key="5">
    <source>
        <dbReference type="EMBL" id="KIL35489.1"/>
    </source>
</evidence>
<evidence type="ECO:0000256" key="3">
    <source>
        <dbReference type="ARBA" id="ARBA00048505"/>
    </source>
</evidence>
<evidence type="ECO:0000259" key="4">
    <source>
        <dbReference type="SMART" id="SM00849"/>
    </source>
</evidence>
<dbReference type="Gene3D" id="3.60.15.10">
    <property type="entry name" value="Ribonuclease Z/Hydroxyacylglutathione hydrolase-like"/>
    <property type="match status" value="1"/>
</dbReference>
<reference evidence="5 6" key="1">
    <citation type="submission" date="2014-12" db="EMBL/GenBank/DDBJ databases">
        <title>Draft genome sequence of Cohnella kolymensis strain B-2846.</title>
        <authorList>
            <person name="Karlyshev A.V."/>
            <person name="Kudryashova E.B."/>
        </authorList>
    </citation>
    <scope>NUCLEOTIDE SEQUENCE [LARGE SCALE GENOMIC DNA]</scope>
    <source>
        <strain evidence="5 6">VKM B-2846</strain>
    </source>
</reference>
<dbReference type="Pfam" id="PF00753">
    <property type="entry name" value="Lactamase_B"/>
    <property type="match status" value="1"/>
</dbReference>
<dbReference type="RefSeq" id="WP_041063977.1">
    <property type="nucleotide sequence ID" value="NZ_JXAL01000021.1"/>
</dbReference>
<evidence type="ECO:0000256" key="1">
    <source>
        <dbReference type="ARBA" id="ARBA00034221"/>
    </source>
</evidence>
<gene>
    <name evidence="5" type="ORF">SD71_13325</name>
</gene>
<sequence length="245" mass="27106">MKLSDRVYLVGSGKFGMEMSHSMDCNVYLLDCGEEYALIDAGSGLEPERIVRNIENNGISMDRVTHLLLTHIHGDHAAGTAYWRERFGLKVAVSKEAAPWLANGDRDKTSLNHAIKGGVYPPDFQYPACQVDIALEDDCTLTIGQLSLSALATPGHSRGHLSFYWEENGDKCLFSGDAVFAAGKVVIQYIWDCIIEEYAATVDKLNRLSIDSLYPGHGPFLCSNARNHIEAAHRYFSKLEVPPNL</sequence>
<dbReference type="PANTHER" id="PTHR42951">
    <property type="entry name" value="METALLO-BETA-LACTAMASE DOMAIN-CONTAINING"/>
    <property type="match status" value="1"/>
</dbReference>